<evidence type="ECO:0000256" key="9">
    <source>
        <dbReference type="ARBA" id="ARBA00023310"/>
    </source>
</evidence>
<evidence type="ECO:0000256" key="7">
    <source>
        <dbReference type="ARBA" id="ARBA00023065"/>
    </source>
</evidence>
<dbReference type="GO" id="GO:0046961">
    <property type="term" value="F:proton-transporting ATPase activity, rotational mechanism"/>
    <property type="evidence" value="ECO:0007669"/>
    <property type="project" value="TreeGrafter"/>
</dbReference>
<dbReference type="PANTHER" id="PTHR33445">
    <property type="entry name" value="ATP SYNTHASE SUBUNIT B', CHLOROPLASTIC"/>
    <property type="match status" value="1"/>
</dbReference>
<evidence type="ECO:0000256" key="12">
    <source>
        <dbReference type="HAMAP-Rule" id="MF_01398"/>
    </source>
</evidence>
<feature type="transmembrane region" description="Helical" evidence="12">
    <location>
        <begin position="26"/>
        <end position="45"/>
    </location>
</feature>
<dbReference type="InterPro" id="IPR002146">
    <property type="entry name" value="ATP_synth_b/b'su_bac/chlpt"/>
</dbReference>
<gene>
    <name evidence="12 14" type="primary">atpF</name>
    <name evidence="14" type="ORF">MCOLE_v1c01250</name>
</gene>
<dbReference type="HAMAP" id="MF_01398">
    <property type="entry name" value="ATP_synth_b_bprime"/>
    <property type="match status" value="1"/>
</dbReference>
<evidence type="ECO:0000256" key="6">
    <source>
        <dbReference type="ARBA" id="ARBA00022989"/>
    </source>
</evidence>
<keyword evidence="6 12" id="KW-1133">Transmembrane helix</keyword>
<dbReference type="PANTHER" id="PTHR33445:SF2">
    <property type="entry name" value="ATP SYNTHASE SUBUNIT B', CHLOROPLASTIC"/>
    <property type="match status" value="1"/>
</dbReference>
<dbReference type="OrthoDB" id="399036at2"/>
<keyword evidence="15" id="KW-1185">Reference proteome</keyword>
<dbReference type="CDD" id="cd06503">
    <property type="entry name" value="ATP-synt_Fo_b"/>
    <property type="match status" value="1"/>
</dbReference>
<comment type="subunit">
    <text evidence="12">F-type ATPases have 2 components, F(1) - the catalytic core - and F(0) - the membrane proton channel. F(1) has five subunits: alpha(3), beta(3), gamma(1), delta(1), epsilon(1). F(0) has three main subunits: a(1), b(2) and c(10-14). The alpha and beta chains form an alternating ring which encloses part of the gamma chain. F(1) is attached to F(0) by a central stalk formed by the gamma and epsilon chains, while a peripheral stalk is formed by the delta and b chains.</text>
</comment>
<dbReference type="Pfam" id="PF00430">
    <property type="entry name" value="ATP-synt_B"/>
    <property type="match status" value="1"/>
</dbReference>
<dbReference type="EMBL" id="CP024968">
    <property type="protein sequence ID" value="ATZ20640.1"/>
    <property type="molecule type" value="Genomic_DNA"/>
</dbReference>
<comment type="function">
    <text evidence="10 12">F(1)F(0) ATP synthase produces ATP from ADP in the presence of a proton or sodium gradient. F-type ATPases consist of two structural domains, F(1) containing the extramembraneous catalytic core and F(0) containing the membrane proton channel, linked together by a central stalk and a peripheral stalk. During catalysis, ATP synthesis in the catalytic domain of F(1) is coupled via a rotary mechanism of the central stalk subunits to proton translocation.</text>
</comment>
<protein>
    <recommendedName>
        <fullName evidence="12">ATP synthase subunit b</fullName>
    </recommendedName>
    <alternativeName>
        <fullName evidence="12">ATP synthase F(0) sector subunit b</fullName>
    </alternativeName>
    <alternativeName>
        <fullName evidence="12">ATPase subunit I</fullName>
    </alternativeName>
    <alternativeName>
        <fullName evidence="12">F-type ATPase subunit b</fullName>
        <shortName evidence="12">F-ATPase subunit b</shortName>
    </alternativeName>
</protein>
<evidence type="ECO:0000313" key="15">
    <source>
        <dbReference type="Proteomes" id="UP000232221"/>
    </source>
</evidence>
<dbReference type="Proteomes" id="UP000232221">
    <property type="component" value="Chromosome"/>
</dbReference>
<evidence type="ECO:0000313" key="14">
    <source>
        <dbReference type="EMBL" id="ATZ20640.1"/>
    </source>
</evidence>
<evidence type="ECO:0000256" key="3">
    <source>
        <dbReference type="ARBA" id="ARBA00022547"/>
    </source>
</evidence>
<keyword evidence="7 12" id="KW-0406">Ion transport</keyword>
<evidence type="ECO:0000256" key="11">
    <source>
        <dbReference type="ARBA" id="ARBA00037847"/>
    </source>
</evidence>
<dbReference type="GO" id="GO:0046933">
    <property type="term" value="F:proton-transporting ATP synthase activity, rotational mechanism"/>
    <property type="evidence" value="ECO:0007669"/>
    <property type="project" value="UniProtKB-UniRule"/>
</dbReference>
<dbReference type="InterPro" id="IPR005864">
    <property type="entry name" value="ATP_synth_F0_bsu_bac"/>
</dbReference>
<keyword evidence="3 12" id="KW-0138">CF(0)</keyword>
<evidence type="ECO:0000256" key="4">
    <source>
        <dbReference type="ARBA" id="ARBA00022692"/>
    </source>
</evidence>
<evidence type="ECO:0000256" key="5">
    <source>
        <dbReference type="ARBA" id="ARBA00022781"/>
    </source>
</evidence>
<reference evidence="14 15" key="1">
    <citation type="submission" date="2017-11" db="EMBL/GenBank/DDBJ databases">
        <title>Genome sequence of Mesoplasma coleopterae BARC 779 (ATCC 49583).</title>
        <authorList>
            <person name="Lo W.-S."/>
            <person name="Kuo C.-H."/>
        </authorList>
    </citation>
    <scope>NUCLEOTIDE SEQUENCE [LARGE SCALE GENOMIC DNA]</scope>
    <source>
        <strain evidence="14 15">BARC 779</strain>
    </source>
</reference>
<keyword evidence="5 12" id="KW-0375">Hydrogen ion transport</keyword>
<keyword evidence="2 12" id="KW-0813">Transport</keyword>
<evidence type="ECO:0000256" key="8">
    <source>
        <dbReference type="ARBA" id="ARBA00023136"/>
    </source>
</evidence>
<keyword evidence="12" id="KW-1003">Cell membrane</keyword>
<organism evidence="14 15">
    <name type="scientific">Mesoplasma coleopterae</name>
    <dbReference type="NCBI Taxonomy" id="324078"/>
    <lineage>
        <taxon>Bacteria</taxon>
        <taxon>Bacillati</taxon>
        <taxon>Mycoplasmatota</taxon>
        <taxon>Mollicutes</taxon>
        <taxon>Entomoplasmatales</taxon>
        <taxon>Entomoplasmataceae</taxon>
        <taxon>Mesoplasma</taxon>
    </lineage>
</organism>
<evidence type="ECO:0000256" key="10">
    <source>
        <dbReference type="ARBA" id="ARBA00025198"/>
    </source>
</evidence>
<evidence type="ECO:0000256" key="1">
    <source>
        <dbReference type="ARBA" id="ARBA00005513"/>
    </source>
</evidence>
<name>A0A2K8P3C0_9MOLU</name>
<comment type="function">
    <text evidence="12">Component of the F(0) channel, it forms part of the peripheral stalk, linking F(1) to F(0).</text>
</comment>
<comment type="similarity">
    <text evidence="1 12 13">Belongs to the ATPase B chain family.</text>
</comment>
<dbReference type="AlphaFoldDB" id="A0A2K8P3C0"/>
<proteinExistence type="inferred from homology"/>
<comment type="subcellular location">
    <subcellularLocation>
        <location evidence="12">Cell membrane</location>
        <topology evidence="12">Single-pass membrane protein</topology>
    </subcellularLocation>
    <subcellularLocation>
        <location evidence="11">Endomembrane system</location>
        <topology evidence="11">Single-pass membrane protein</topology>
    </subcellularLocation>
</comment>
<evidence type="ECO:0000256" key="13">
    <source>
        <dbReference type="RuleBase" id="RU003848"/>
    </source>
</evidence>
<keyword evidence="9 12" id="KW-0066">ATP synthesis</keyword>
<dbReference type="GO" id="GO:0012505">
    <property type="term" value="C:endomembrane system"/>
    <property type="evidence" value="ECO:0007669"/>
    <property type="project" value="UniProtKB-SubCell"/>
</dbReference>
<dbReference type="InterPro" id="IPR050059">
    <property type="entry name" value="ATP_synthase_B_chain"/>
</dbReference>
<dbReference type="RefSeq" id="WP_099650971.1">
    <property type="nucleotide sequence ID" value="NZ_CP022510.1"/>
</dbReference>
<dbReference type="GO" id="GO:0005886">
    <property type="term" value="C:plasma membrane"/>
    <property type="evidence" value="ECO:0007669"/>
    <property type="project" value="UniProtKB-SubCell"/>
</dbReference>
<dbReference type="KEGG" id="mcol:MCOLE_v1c01250"/>
<dbReference type="GO" id="GO:0045259">
    <property type="term" value="C:proton-transporting ATP synthase complex"/>
    <property type="evidence" value="ECO:0007669"/>
    <property type="project" value="UniProtKB-KW"/>
</dbReference>
<evidence type="ECO:0000256" key="2">
    <source>
        <dbReference type="ARBA" id="ARBA00022448"/>
    </source>
</evidence>
<keyword evidence="8 12" id="KW-0472">Membrane</keyword>
<accession>A0A2K8P3C0</accession>
<keyword evidence="4 12" id="KW-0812">Transmembrane</keyword>
<dbReference type="NCBIfam" id="TIGR01144">
    <property type="entry name" value="ATP_synt_b"/>
    <property type="match status" value="1"/>
</dbReference>
<sequence>MIFIAETQTAGVPEIITSLFPNLPNFIAHVIATIVLIVILSKLMYKPFRKTIKDRRNKINELLSEAVQKQTEANMGVKKAEALLQDAKTESSLIIQTSKVDADIQKTHIINEAHKYADIIKNQAEKDIAQERSKIEAEIKTTIVNVAFDAAEQILQKEINKTKNKEIVDEFIENLDK</sequence>